<evidence type="ECO:0000313" key="1">
    <source>
        <dbReference type="EMBL" id="KAJ9124408.1"/>
    </source>
</evidence>
<dbReference type="EMBL" id="JASBWU010000002">
    <property type="protein sequence ID" value="KAJ9124408.1"/>
    <property type="molecule type" value="Genomic_DNA"/>
</dbReference>
<dbReference type="Proteomes" id="UP001243375">
    <property type="component" value="Unassembled WGS sequence"/>
</dbReference>
<evidence type="ECO:0000313" key="2">
    <source>
        <dbReference type="Proteomes" id="UP001243375"/>
    </source>
</evidence>
<sequence>MPSIYALNPMTPADKQLQDIAEAAINGRPHSISLDTLLEPNQSFKTKTMDTKLEVNRFIDVLRIHNRLEPLLQNAVYDQATDPNHTTHEFLREHAVRASPGTRAERDVQARLV</sequence>
<protein>
    <submittedName>
        <fullName evidence="1">Uncharacterized protein</fullName>
    </submittedName>
</protein>
<name>A0ACC2XKN0_9TREE</name>
<proteinExistence type="predicted"/>
<keyword evidence="2" id="KW-1185">Reference proteome</keyword>
<accession>A0ACC2XKN0</accession>
<organism evidence="1 2">
    <name type="scientific">Naganishia vaughanmartiniae</name>
    <dbReference type="NCBI Taxonomy" id="1424756"/>
    <lineage>
        <taxon>Eukaryota</taxon>
        <taxon>Fungi</taxon>
        <taxon>Dikarya</taxon>
        <taxon>Basidiomycota</taxon>
        <taxon>Agaricomycotina</taxon>
        <taxon>Tremellomycetes</taxon>
        <taxon>Filobasidiales</taxon>
        <taxon>Filobasidiaceae</taxon>
        <taxon>Naganishia</taxon>
    </lineage>
</organism>
<comment type="caution">
    <text evidence="1">The sequence shown here is derived from an EMBL/GenBank/DDBJ whole genome shotgun (WGS) entry which is preliminary data.</text>
</comment>
<reference evidence="1" key="1">
    <citation type="submission" date="2023-04" db="EMBL/GenBank/DDBJ databases">
        <title>Draft Genome sequencing of Naganishia species isolated from polar environments using Oxford Nanopore Technology.</title>
        <authorList>
            <person name="Leo P."/>
            <person name="Venkateswaran K."/>
        </authorList>
    </citation>
    <scope>NUCLEOTIDE SEQUENCE</scope>
    <source>
        <strain evidence="1">MNA-CCFEE 5425</strain>
    </source>
</reference>
<gene>
    <name evidence="1" type="ORF">QFC22_001209</name>
</gene>